<dbReference type="PANTHER" id="PTHR23131">
    <property type="entry name" value="ENDORIBONUCLEASE LACTB2"/>
    <property type="match status" value="1"/>
</dbReference>
<dbReference type="WBParaSite" id="MhA1_Contig1191.frz3.gene5">
    <property type="protein sequence ID" value="MhA1_Contig1191.frz3.gene5"/>
    <property type="gene ID" value="MhA1_Contig1191.frz3.gene5"/>
</dbReference>
<accession>A0A1I8B1R7</accession>
<keyword evidence="2" id="KW-1185">Reference proteome</keyword>
<evidence type="ECO:0000313" key="2">
    <source>
        <dbReference type="Proteomes" id="UP000095281"/>
    </source>
</evidence>
<feature type="domain" description="Metallo-beta-lactamase" evidence="1">
    <location>
        <begin position="44"/>
        <end position="184"/>
    </location>
</feature>
<dbReference type="Pfam" id="PF00753">
    <property type="entry name" value="Lactamase_B"/>
    <property type="match status" value="1"/>
</dbReference>
<dbReference type="InterPro" id="IPR036866">
    <property type="entry name" value="RibonucZ/Hydroxyglut_hydro"/>
</dbReference>
<dbReference type="PANTHER" id="PTHR23131:SF0">
    <property type="entry name" value="ENDORIBONUCLEASE LACTB2"/>
    <property type="match status" value="1"/>
</dbReference>
<name>A0A1I8B1R7_MELHA</name>
<dbReference type="InterPro" id="IPR001279">
    <property type="entry name" value="Metallo-B-lactamas"/>
</dbReference>
<sequence>MFTRKLQSREKIPPGLTLLEDVSQLSPLVQRIIGQNPGAFTLQGTNTYLVGNGTNKILIDTGEPNSRQYLDKLIDSLSKSSSNIVAIVVTHWHADHSGGIGQILQHFKKDIPIYKLRRTDGQPEQSEMNFTFVEDGHELSVEGVTLRGDCILGEGSAIFENLDDYMKSLRKLLDLAPKRIYPGKD</sequence>
<protein>
    <submittedName>
        <fullName evidence="3">Lactamase_B domain-containing protein</fullName>
    </submittedName>
</protein>
<organism evidence="2 3">
    <name type="scientific">Meloidogyne hapla</name>
    <name type="common">Root-knot nematode worm</name>
    <dbReference type="NCBI Taxonomy" id="6305"/>
    <lineage>
        <taxon>Eukaryota</taxon>
        <taxon>Metazoa</taxon>
        <taxon>Ecdysozoa</taxon>
        <taxon>Nematoda</taxon>
        <taxon>Chromadorea</taxon>
        <taxon>Rhabditida</taxon>
        <taxon>Tylenchina</taxon>
        <taxon>Tylenchomorpha</taxon>
        <taxon>Tylenchoidea</taxon>
        <taxon>Meloidogynidae</taxon>
        <taxon>Meloidogyninae</taxon>
        <taxon>Meloidogyne</taxon>
    </lineage>
</organism>
<dbReference type="InterPro" id="IPR050662">
    <property type="entry name" value="Sec-metab_biosynth-thioest"/>
</dbReference>
<proteinExistence type="predicted"/>
<dbReference type="Proteomes" id="UP000095281">
    <property type="component" value="Unplaced"/>
</dbReference>
<dbReference type="AlphaFoldDB" id="A0A1I8B1R7"/>
<evidence type="ECO:0000259" key="1">
    <source>
        <dbReference type="SMART" id="SM00849"/>
    </source>
</evidence>
<dbReference type="Gene3D" id="3.60.15.10">
    <property type="entry name" value="Ribonuclease Z/Hydroxyacylglutathione hydrolase-like"/>
    <property type="match status" value="2"/>
</dbReference>
<dbReference type="OMA" id="INICSIE"/>
<dbReference type="SUPFAM" id="SSF56281">
    <property type="entry name" value="Metallo-hydrolase/oxidoreductase"/>
    <property type="match status" value="1"/>
</dbReference>
<evidence type="ECO:0000313" key="3">
    <source>
        <dbReference type="WBParaSite" id="MhA1_Contig1191.frz3.gene5"/>
    </source>
</evidence>
<reference evidence="3" key="1">
    <citation type="submission" date="2016-11" db="UniProtKB">
        <authorList>
            <consortium name="WormBaseParasite"/>
        </authorList>
    </citation>
    <scope>IDENTIFICATION</scope>
</reference>
<dbReference type="SMART" id="SM00849">
    <property type="entry name" value="Lactamase_B"/>
    <property type="match status" value="1"/>
</dbReference>